<evidence type="ECO:0000256" key="4">
    <source>
        <dbReference type="ARBA" id="ARBA00022679"/>
    </source>
</evidence>
<feature type="transmembrane region" description="Helical" evidence="8">
    <location>
        <begin position="396"/>
        <end position="415"/>
    </location>
</feature>
<reference evidence="10" key="1">
    <citation type="submission" date="2016-10" db="EMBL/GenBank/DDBJ databases">
        <authorList>
            <person name="Varghese N."/>
            <person name="Submissions S."/>
        </authorList>
    </citation>
    <scope>NUCLEOTIDE SEQUENCE [LARGE SCALE GENOMIC DNA]</scope>
    <source>
        <strain evidence="10">ATCC 35263</strain>
    </source>
</reference>
<organism evidence="9 10">
    <name type="scientific">Thermoleophilum album</name>
    <dbReference type="NCBI Taxonomy" id="29539"/>
    <lineage>
        <taxon>Bacteria</taxon>
        <taxon>Bacillati</taxon>
        <taxon>Actinomycetota</taxon>
        <taxon>Thermoleophilia</taxon>
        <taxon>Thermoleophilales</taxon>
        <taxon>Thermoleophilaceae</taxon>
        <taxon>Thermoleophilum</taxon>
    </lineage>
</organism>
<comment type="subcellular location">
    <subcellularLocation>
        <location evidence="1">Cell membrane</location>
        <topology evidence="1">Multi-pass membrane protein</topology>
    </subcellularLocation>
</comment>
<keyword evidence="2" id="KW-1003">Cell membrane</keyword>
<proteinExistence type="predicted"/>
<protein>
    <recommendedName>
        <fullName evidence="11">Dolichyl-phosphate-mannose-protein mannosyltransferase</fullName>
    </recommendedName>
</protein>
<dbReference type="InterPro" id="IPR050297">
    <property type="entry name" value="LipidA_mod_glycosyltrf_83"/>
</dbReference>
<evidence type="ECO:0000256" key="6">
    <source>
        <dbReference type="ARBA" id="ARBA00022989"/>
    </source>
</evidence>
<dbReference type="AlphaFoldDB" id="A0A1H6FHQ0"/>
<feature type="transmembrane region" description="Helical" evidence="8">
    <location>
        <begin position="21"/>
        <end position="42"/>
    </location>
</feature>
<feature type="transmembrane region" description="Helical" evidence="8">
    <location>
        <begin position="203"/>
        <end position="229"/>
    </location>
</feature>
<feature type="transmembrane region" description="Helical" evidence="8">
    <location>
        <begin position="372"/>
        <end position="389"/>
    </location>
</feature>
<feature type="transmembrane region" description="Helical" evidence="8">
    <location>
        <begin position="124"/>
        <end position="141"/>
    </location>
</feature>
<keyword evidence="5 8" id="KW-0812">Transmembrane</keyword>
<dbReference type="PANTHER" id="PTHR33908">
    <property type="entry name" value="MANNOSYLTRANSFERASE YKCB-RELATED"/>
    <property type="match status" value="1"/>
</dbReference>
<keyword evidence="6 8" id="KW-1133">Transmembrane helix</keyword>
<dbReference type="GO" id="GO:0009103">
    <property type="term" value="P:lipopolysaccharide biosynthetic process"/>
    <property type="evidence" value="ECO:0007669"/>
    <property type="project" value="UniProtKB-ARBA"/>
</dbReference>
<dbReference type="PANTHER" id="PTHR33908:SF11">
    <property type="entry name" value="MEMBRANE PROTEIN"/>
    <property type="match status" value="1"/>
</dbReference>
<dbReference type="GO" id="GO:0016763">
    <property type="term" value="F:pentosyltransferase activity"/>
    <property type="evidence" value="ECO:0007669"/>
    <property type="project" value="TreeGrafter"/>
</dbReference>
<keyword evidence="7 8" id="KW-0472">Membrane</keyword>
<evidence type="ECO:0000256" key="7">
    <source>
        <dbReference type="ARBA" id="ARBA00023136"/>
    </source>
</evidence>
<keyword evidence="4" id="KW-0808">Transferase</keyword>
<feature type="transmembrane region" description="Helical" evidence="8">
    <location>
        <begin position="343"/>
        <end position="366"/>
    </location>
</feature>
<name>A0A1H6FHQ0_THEAL</name>
<evidence type="ECO:0000256" key="5">
    <source>
        <dbReference type="ARBA" id="ARBA00022692"/>
    </source>
</evidence>
<feature type="transmembrane region" description="Helical" evidence="8">
    <location>
        <begin position="446"/>
        <end position="465"/>
    </location>
</feature>
<dbReference type="STRING" id="29539.SAMN02745716_0208"/>
<evidence type="ECO:0000313" key="10">
    <source>
        <dbReference type="Proteomes" id="UP000222056"/>
    </source>
</evidence>
<dbReference type="EMBL" id="FNWJ01000001">
    <property type="protein sequence ID" value="SEH10359.1"/>
    <property type="molecule type" value="Genomic_DNA"/>
</dbReference>
<evidence type="ECO:0000313" key="9">
    <source>
        <dbReference type="EMBL" id="SEH10359.1"/>
    </source>
</evidence>
<keyword evidence="10" id="KW-1185">Reference proteome</keyword>
<feature type="transmembrane region" description="Helical" evidence="8">
    <location>
        <begin position="148"/>
        <end position="168"/>
    </location>
</feature>
<dbReference type="Proteomes" id="UP000222056">
    <property type="component" value="Unassembled WGS sequence"/>
</dbReference>
<evidence type="ECO:0000256" key="8">
    <source>
        <dbReference type="SAM" id="Phobius"/>
    </source>
</evidence>
<evidence type="ECO:0000256" key="2">
    <source>
        <dbReference type="ARBA" id="ARBA00022475"/>
    </source>
</evidence>
<evidence type="ECO:0000256" key="3">
    <source>
        <dbReference type="ARBA" id="ARBA00022676"/>
    </source>
</evidence>
<dbReference type="GO" id="GO:0005886">
    <property type="term" value="C:plasma membrane"/>
    <property type="evidence" value="ECO:0007669"/>
    <property type="project" value="UniProtKB-SubCell"/>
</dbReference>
<gene>
    <name evidence="9" type="ORF">SAMN02745716_0208</name>
</gene>
<evidence type="ECO:0000256" key="1">
    <source>
        <dbReference type="ARBA" id="ARBA00004651"/>
    </source>
</evidence>
<keyword evidence="3" id="KW-0328">Glycosyltransferase</keyword>
<feature type="transmembrane region" description="Helical" evidence="8">
    <location>
        <begin position="305"/>
        <end position="322"/>
    </location>
</feature>
<sequence length="484" mass="51579">MRAPLPSGGLARIAGRARRRRVALLAAILLATYLSTLGLRAFGAAEYAGDEPHYLLAAHSLVNDGDLDVSDEYRDRAYRTFYPYPLDRHGAPRRDGALLEPHGVGMPVLIAPAYALGGAKLVEVWLALLATAAILVAYFLARRVVPDPWAFGATLAVGLSPPLVAYGTAVYPELPAALLLGLPMLLTLRLADERPRAADALAAAFCLALLPWLGTKFALPGVAVAGLLWRTLMRGRRPGLAAACVNLLVVSGVAFVEVNRALYGGATPYAADLAGESATDAAFPHDYLDRVYRFAALFLDREYGLLRWAPIFALSFVGLFLLRASVRSGLARALPEQSRAERCARACALVAAAQLVVAALLAPTMFGFWFPPRHLLAALPLATPLVAWGTRRLPRLALLLAVAGMVATVAVWLAGREGGGLVVAKPAQAPFGPLVELLPLYGTGTLWPYLLGAGFWGALLALLVFSELRHSRQTAGNTRARYSG</sequence>
<evidence type="ECO:0008006" key="11">
    <source>
        <dbReference type="Google" id="ProtNLM"/>
    </source>
</evidence>
<accession>A0A1H6FHQ0</accession>